<dbReference type="PROSITE" id="PS50250">
    <property type="entry name" value="PCI"/>
    <property type="match status" value="1"/>
</dbReference>
<dbReference type="InterPro" id="IPR000717">
    <property type="entry name" value="PCI_dom"/>
</dbReference>
<dbReference type="InterPro" id="IPR040798">
    <property type="entry name" value="Rpn9_C"/>
</dbReference>
<proteinExistence type="inferred from homology"/>
<evidence type="ECO:0000313" key="6">
    <source>
        <dbReference type="Proteomes" id="UP000777482"/>
    </source>
</evidence>
<dbReference type="Pfam" id="PF18261">
    <property type="entry name" value="Rpn9_C"/>
    <property type="match status" value="1"/>
</dbReference>
<protein>
    <submittedName>
        <fullName evidence="5">26S proteasome regulatory subunit</fullName>
    </submittedName>
</protein>
<dbReference type="PANTHER" id="PTHR10539">
    <property type="entry name" value="26S PROTEASOME NON-ATPASE REGULATORY SUBUNIT 13"/>
    <property type="match status" value="1"/>
</dbReference>
<dbReference type="Proteomes" id="UP000777482">
    <property type="component" value="Unassembled WGS sequence"/>
</dbReference>
<accession>A0A9P7B6M0</accession>
<dbReference type="AlphaFoldDB" id="A0A9P7B6M0"/>
<dbReference type="OrthoDB" id="1093at2759"/>
<comment type="caution">
    <text evidence="5">The sequence shown here is derived from an EMBL/GenBank/DDBJ whole genome shotgun (WGS) entry which is preliminary data.</text>
</comment>
<sequence length="401" mass="45502">MSFPTASTSSAPADGQQQRDPETYLAQALTSPHLPSELKPFYEAFDRFYRNRLWFQLTRTIESFFAVPSSQPFRIDLYEQFIRDFGGKLDPLKHAAIAVSVARSYEDPRASIAFLDPLIPTFDKPETREAFVLATMERSHFRLRAGEYDAAKEARDQCEKILDHLDAVDLAVHASFYRVSGDYYKAKAEFADYYRNSLRYLACVDIEKDLTAAERIERAHDLGIAALLGQSIYNFGELLMHPILDALKGTEHDFIRSLLFAFNAGDISKFQTLIPEMNAKEPFLEQNLASLRQKICMMALLEAVFKRATQDRATLPFSVISKEAQVPIDEVEHVIMKALALNLIRGTIDQPASVASISWVQPRVLDRDQIAGLRDRLGDWSDKVTAMGEFVRSEGRELFVQ</sequence>
<organism evidence="5 6">
    <name type="scientific">Rhodotorula mucilaginosa</name>
    <name type="common">Yeast</name>
    <name type="synonym">Rhodotorula rubra</name>
    <dbReference type="NCBI Taxonomy" id="5537"/>
    <lineage>
        <taxon>Eukaryota</taxon>
        <taxon>Fungi</taxon>
        <taxon>Dikarya</taxon>
        <taxon>Basidiomycota</taxon>
        <taxon>Pucciniomycotina</taxon>
        <taxon>Microbotryomycetes</taxon>
        <taxon>Sporidiobolales</taxon>
        <taxon>Sporidiobolaceae</taxon>
        <taxon>Rhodotorula</taxon>
    </lineage>
</organism>
<feature type="region of interest" description="Disordered" evidence="3">
    <location>
        <begin position="1"/>
        <end position="20"/>
    </location>
</feature>
<comment type="similarity">
    <text evidence="1">Belongs to the proteasome subunit S11 family.</text>
</comment>
<dbReference type="GO" id="GO:0005198">
    <property type="term" value="F:structural molecule activity"/>
    <property type="evidence" value="ECO:0007669"/>
    <property type="project" value="TreeGrafter"/>
</dbReference>
<name>A0A9P7B6M0_RHOMI</name>
<dbReference type="PANTHER" id="PTHR10539:SF0">
    <property type="entry name" value="26S PROTEASOME NON-ATPASE REGULATORY SUBUNIT 13"/>
    <property type="match status" value="1"/>
</dbReference>
<reference evidence="5 6" key="1">
    <citation type="submission" date="2020-11" db="EMBL/GenBank/DDBJ databases">
        <title>Kefir isolates.</title>
        <authorList>
            <person name="Marcisauskas S."/>
            <person name="Kim Y."/>
            <person name="Blasche S."/>
        </authorList>
    </citation>
    <scope>NUCLEOTIDE SEQUENCE [LARGE SCALE GENOMIC DNA]</scope>
    <source>
        <strain evidence="5 6">KR</strain>
    </source>
</reference>
<evidence type="ECO:0000256" key="2">
    <source>
        <dbReference type="ARBA" id="ARBA00022942"/>
    </source>
</evidence>
<gene>
    <name evidence="5" type="primary">RPN9</name>
    <name evidence="5" type="ORF">C6P46_003883</name>
</gene>
<evidence type="ECO:0000259" key="4">
    <source>
        <dbReference type="PROSITE" id="PS50250"/>
    </source>
</evidence>
<dbReference type="GO" id="GO:0006511">
    <property type="term" value="P:ubiquitin-dependent protein catabolic process"/>
    <property type="evidence" value="ECO:0007669"/>
    <property type="project" value="TreeGrafter"/>
</dbReference>
<feature type="domain" description="PCI" evidence="4">
    <location>
        <begin position="192"/>
        <end position="362"/>
    </location>
</feature>
<dbReference type="Pfam" id="PF22037">
    <property type="entry name" value="PSD13_N"/>
    <property type="match status" value="1"/>
</dbReference>
<keyword evidence="6" id="KW-1185">Reference proteome</keyword>
<feature type="compositionally biased region" description="Low complexity" evidence="3">
    <location>
        <begin position="1"/>
        <end position="13"/>
    </location>
</feature>
<evidence type="ECO:0000313" key="5">
    <source>
        <dbReference type="EMBL" id="KAG0661662.1"/>
    </source>
</evidence>
<dbReference type="GO" id="GO:0008541">
    <property type="term" value="C:proteasome regulatory particle, lid subcomplex"/>
    <property type="evidence" value="ECO:0007669"/>
    <property type="project" value="TreeGrafter"/>
</dbReference>
<dbReference type="SUPFAM" id="SSF46785">
    <property type="entry name" value="Winged helix' DNA-binding domain"/>
    <property type="match status" value="1"/>
</dbReference>
<evidence type="ECO:0000256" key="3">
    <source>
        <dbReference type="SAM" id="MobiDB-lite"/>
    </source>
</evidence>
<dbReference type="GO" id="GO:0005829">
    <property type="term" value="C:cytosol"/>
    <property type="evidence" value="ECO:0007669"/>
    <property type="project" value="TreeGrafter"/>
</dbReference>
<dbReference type="InterPro" id="IPR035298">
    <property type="entry name" value="PSMD13"/>
</dbReference>
<dbReference type="Pfam" id="PF01399">
    <property type="entry name" value="PCI"/>
    <property type="match status" value="1"/>
</dbReference>
<dbReference type="SMART" id="SM00088">
    <property type="entry name" value="PINT"/>
    <property type="match status" value="1"/>
</dbReference>
<dbReference type="GO" id="GO:0005634">
    <property type="term" value="C:nucleus"/>
    <property type="evidence" value="ECO:0007669"/>
    <property type="project" value="TreeGrafter"/>
</dbReference>
<evidence type="ECO:0000256" key="1">
    <source>
        <dbReference type="ARBA" id="ARBA00006207"/>
    </source>
</evidence>
<dbReference type="InterPro" id="IPR054179">
    <property type="entry name" value="PSD13_N"/>
</dbReference>
<keyword evidence="2 5" id="KW-0647">Proteasome</keyword>
<dbReference type="EMBL" id="PUHQ01000033">
    <property type="protein sequence ID" value="KAG0661662.1"/>
    <property type="molecule type" value="Genomic_DNA"/>
</dbReference>
<dbReference type="InterPro" id="IPR036390">
    <property type="entry name" value="WH_DNA-bd_sf"/>
</dbReference>